<dbReference type="EMBL" id="BARU01024454">
    <property type="protein sequence ID" value="GAH49522.1"/>
    <property type="molecule type" value="Genomic_DNA"/>
</dbReference>
<proteinExistence type="predicted"/>
<comment type="caution">
    <text evidence="1">The sequence shown here is derived from an EMBL/GenBank/DDBJ whole genome shotgun (WGS) entry which is preliminary data.</text>
</comment>
<feature type="non-terminal residue" evidence="1">
    <location>
        <position position="1"/>
    </location>
</feature>
<name>X1FX11_9ZZZZ</name>
<evidence type="ECO:0000313" key="1">
    <source>
        <dbReference type="EMBL" id="GAH49522.1"/>
    </source>
</evidence>
<gene>
    <name evidence="1" type="ORF">S03H2_39536</name>
</gene>
<organism evidence="1">
    <name type="scientific">marine sediment metagenome</name>
    <dbReference type="NCBI Taxonomy" id="412755"/>
    <lineage>
        <taxon>unclassified sequences</taxon>
        <taxon>metagenomes</taxon>
        <taxon>ecological metagenomes</taxon>
    </lineage>
</organism>
<accession>X1FX11</accession>
<reference evidence="1" key="1">
    <citation type="journal article" date="2014" name="Front. Microbiol.">
        <title>High frequency of phylogenetically diverse reductive dehalogenase-homologous genes in deep subseafloor sedimentary metagenomes.</title>
        <authorList>
            <person name="Kawai M."/>
            <person name="Futagami T."/>
            <person name="Toyoda A."/>
            <person name="Takaki Y."/>
            <person name="Nishi S."/>
            <person name="Hori S."/>
            <person name="Arai W."/>
            <person name="Tsubouchi T."/>
            <person name="Morono Y."/>
            <person name="Uchiyama I."/>
            <person name="Ito T."/>
            <person name="Fujiyama A."/>
            <person name="Inagaki F."/>
            <person name="Takami H."/>
        </authorList>
    </citation>
    <scope>NUCLEOTIDE SEQUENCE</scope>
    <source>
        <strain evidence="1">Expedition CK06-06</strain>
    </source>
</reference>
<sequence length="126" mass="14464">VRKEPMILLRESDRPKSLGEKIAEALSRPPMPILRFYGDFRAEEADSKRHLLFAVRNGLPLPLFYGIYVRTSYNSFADYIEKSDHIGPFSIDNWRLTLDTTEPAQVEIRVGLLPFEILTDKAQIAV</sequence>
<protein>
    <submittedName>
        <fullName evidence="1">Uncharacterized protein</fullName>
    </submittedName>
</protein>
<dbReference type="AlphaFoldDB" id="X1FX11"/>